<name>A0ABQ5CBU0_9ASTR</name>
<protein>
    <submittedName>
        <fullName evidence="1">Uncharacterized protein</fullName>
    </submittedName>
</protein>
<evidence type="ECO:0000313" key="2">
    <source>
        <dbReference type="Proteomes" id="UP001151760"/>
    </source>
</evidence>
<comment type="caution">
    <text evidence="1">The sequence shown here is derived from an EMBL/GenBank/DDBJ whole genome shotgun (WGS) entry which is preliminary data.</text>
</comment>
<dbReference type="Proteomes" id="UP001151760">
    <property type="component" value="Unassembled WGS sequence"/>
</dbReference>
<organism evidence="1 2">
    <name type="scientific">Tanacetum coccineum</name>
    <dbReference type="NCBI Taxonomy" id="301880"/>
    <lineage>
        <taxon>Eukaryota</taxon>
        <taxon>Viridiplantae</taxon>
        <taxon>Streptophyta</taxon>
        <taxon>Embryophyta</taxon>
        <taxon>Tracheophyta</taxon>
        <taxon>Spermatophyta</taxon>
        <taxon>Magnoliopsida</taxon>
        <taxon>eudicotyledons</taxon>
        <taxon>Gunneridae</taxon>
        <taxon>Pentapetalae</taxon>
        <taxon>asterids</taxon>
        <taxon>campanulids</taxon>
        <taxon>Asterales</taxon>
        <taxon>Asteraceae</taxon>
        <taxon>Asteroideae</taxon>
        <taxon>Anthemideae</taxon>
        <taxon>Anthemidinae</taxon>
        <taxon>Tanacetum</taxon>
    </lineage>
</organism>
<reference evidence="1" key="1">
    <citation type="journal article" date="2022" name="Int. J. Mol. Sci.">
        <title>Draft Genome of Tanacetum Coccineum: Genomic Comparison of Closely Related Tanacetum-Family Plants.</title>
        <authorList>
            <person name="Yamashiro T."/>
            <person name="Shiraishi A."/>
            <person name="Nakayama K."/>
            <person name="Satake H."/>
        </authorList>
    </citation>
    <scope>NUCLEOTIDE SEQUENCE</scope>
</reference>
<dbReference type="EMBL" id="BQNB010014054">
    <property type="protein sequence ID" value="GJT23431.1"/>
    <property type="molecule type" value="Genomic_DNA"/>
</dbReference>
<accession>A0ABQ5CBU0</accession>
<sequence length="245" mass="27233">MVLTSVIKAAIMSRFRRNFISICSGLVTAKRTHYFSRGLILYGLLSLAMGIGPAPKPHAPFQDVDEDYGITFSGCVIISLREVSWSGNELVGLFDGWWLWVFGVDTLCSGCMLALLEGFSLSFSCVEQQTSVDVDGFCNYLTQVVDYTLENRPVRMKERSYFSLGSTEMALWLALCLELTIPDNLQNWVLGGFVTARKINFYSSGYTSSLQRSITVSTSTEIAGTFAEAVNAWKKLVLLRMSTDI</sequence>
<keyword evidence="2" id="KW-1185">Reference proteome</keyword>
<reference evidence="1" key="2">
    <citation type="submission" date="2022-01" db="EMBL/GenBank/DDBJ databases">
        <authorList>
            <person name="Yamashiro T."/>
            <person name="Shiraishi A."/>
            <person name="Satake H."/>
            <person name="Nakayama K."/>
        </authorList>
    </citation>
    <scope>NUCLEOTIDE SEQUENCE</scope>
</reference>
<proteinExistence type="predicted"/>
<gene>
    <name evidence="1" type="ORF">Tco_0893368</name>
</gene>
<evidence type="ECO:0000313" key="1">
    <source>
        <dbReference type="EMBL" id="GJT23431.1"/>
    </source>
</evidence>